<dbReference type="PANTHER" id="PTHR11178:SF1">
    <property type="entry name" value="NFU1 IRON-SULFUR CLUSTER SCAFFOLD HOMOLOG, MITOCHONDRIAL"/>
    <property type="match status" value="1"/>
</dbReference>
<sequence length="121" mass="13810">MITRLIHNKSTYPSVDFFVCQNVLFSLILFWEYGERKQKIMYEDIETILNQIRPSLEADGGGIDLVNVDKEQGIIRVKLQGACRGCPMAIMTLKMGVEAVLCEQFPWVREVVAVDEEENLA</sequence>
<evidence type="ECO:0000256" key="1">
    <source>
        <dbReference type="ARBA" id="ARBA00006420"/>
    </source>
</evidence>
<organism evidence="3 4">
    <name type="scientific">Candidatus Uhrbacteria bacterium GW2011_GWC2_41_11</name>
    <dbReference type="NCBI Taxonomy" id="1618985"/>
    <lineage>
        <taxon>Bacteria</taxon>
        <taxon>Candidatus Uhriibacteriota</taxon>
    </lineage>
</organism>
<comment type="similarity">
    <text evidence="1">Belongs to the NifU family.</text>
</comment>
<dbReference type="InterPro" id="IPR034904">
    <property type="entry name" value="FSCA_dom_sf"/>
</dbReference>
<evidence type="ECO:0000313" key="4">
    <source>
        <dbReference type="Proteomes" id="UP000034616"/>
    </source>
</evidence>
<protein>
    <submittedName>
        <fullName evidence="3">Nitrogen-fixing NifU domain protein</fullName>
    </submittedName>
</protein>
<dbReference type="GO" id="GO:0016226">
    <property type="term" value="P:iron-sulfur cluster assembly"/>
    <property type="evidence" value="ECO:0007669"/>
    <property type="project" value="InterPro"/>
</dbReference>
<accession>A0A0G0UD53</accession>
<dbReference type="GO" id="GO:0051536">
    <property type="term" value="F:iron-sulfur cluster binding"/>
    <property type="evidence" value="ECO:0007669"/>
    <property type="project" value="InterPro"/>
</dbReference>
<reference evidence="3 4" key="1">
    <citation type="journal article" date="2015" name="Nature">
        <title>rRNA introns, odd ribosomes, and small enigmatic genomes across a large radiation of phyla.</title>
        <authorList>
            <person name="Brown C.T."/>
            <person name="Hug L.A."/>
            <person name="Thomas B.C."/>
            <person name="Sharon I."/>
            <person name="Castelle C.J."/>
            <person name="Singh A."/>
            <person name="Wilkins M.J."/>
            <person name="Williams K.H."/>
            <person name="Banfield J.F."/>
        </authorList>
    </citation>
    <scope>NUCLEOTIDE SEQUENCE [LARGE SCALE GENOMIC DNA]</scope>
</reference>
<dbReference type="Gene3D" id="3.30.300.130">
    <property type="entry name" value="Fe-S cluster assembly (FSCA)"/>
    <property type="match status" value="1"/>
</dbReference>
<name>A0A0G0UD53_9BACT</name>
<dbReference type="InterPro" id="IPR001075">
    <property type="entry name" value="NIF_FeS_clus_asmbl_NifU_C"/>
</dbReference>
<dbReference type="GO" id="GO:0005506">
    <property type="term" value="F:iron ion binding"/>
    <property type="evidence" value="ECO:0007669"/>
    <property type="project" value="InterPro"/>
</dbReference>
<evidence type="ECO:0000313" key="3">
    <source>
        <dbReference type="EMBL" id="KKR86874.1"/>
    </source>
</evidence>
<dbReference type="AlphaFoldDB" id="A0A0G0UD53"/>
<feature type="domain" description="NIF system FeS cluster assembly NifU C-terminal" evidence="2">
    <location>
        <begin position="45"/>
        <end position="112"/>
    </location>
</feature>
<evidence type="ECO:0000259" key="2">
    <source>
        <dbReference type="Pfam" id="PF01106"/>
    </source>
</evidence>
<dbReference type="Pfam" id="PF01106">
    <property type="entry name" value="NifU"/>
    <property type="match status" value="1"/>
</dbReference>
<dbReference type="PANTHER" id="PTHR11178">
    <property type="entry name" value="IRON-SULFUR CLUSTER SCAFFOLD PROTEIN NFU-RELATED"/>
    <property type="match status" value="1"/>
</dbReference>
<comment type="caution">
    <text evidence="3">The sequence shown here is derived from an EMBL/GenBank/DDBJ whole genome shotgun (WGS) entry which is preliminary data.</text>
</comment>
<dbReference type="Proteomes" id="UP000034616">
    <property type="component" value="Unassembled WGS sequence"/>
</dbReference>
<dbReference type="EMBL" id="LCAH01000007">
    <property type="protein sequence ID" value="KKR86874.1"/>
    <property type="molecule type" value="Genomic_DNA"/>
</dbReference>
<proteinExistence type="inferred from homology"/>
<dbReference type="SUPFAM" id="SSF117916">
    <property type="entry name" value="Fe-S cluster assembly (FSCA) domain-like"/>
    <property type="match status" value="1"/>
</dbReference>
<gene>
    <name evidence="3" type="ORF">UU35_C0007G0020</name>
</gene>